<organism evidence="8 9">
    <name type="scientific">Sphingomonas yabuuchiae</name>
    <dbReference type="NCBI Taxonomy" id="172044"/>
    <lineage>
        <taxon>Bacteria</taxon>
        <taxon>Pseudomonadati</taxon>
        <taxon>Pseudomonadota</taxon>
        <taxon>Alphaproteobacteria</taxon>
        <taxon>Sphingomonadales</taxon>
        <taxon>Sphingomonadaceae</taxon>
        <taxon>Sphingomonas</taxon>
    </lineage>
</organism>
<dbReference type="Proteomes" id="UP000073923">
    <property type="component" value="Unassembled WGS sequence"/>
</dbReference>
<dbReference type="InterPro" id="IPR050808">
    <property type="entry name" value="Phage_Integrase"/>
</dbReference>
<dbReference type="GO" id="GO:0006310">
    <property type="term" value="P:DNA recombination"/>
    <property type="evidence" value="ECO:0007669"/>
    <property type="project" value="UniProtKB-KW"/>
</dbReference>
<sequence>MEGASTLPRERRTLTKDTIKSIPPSAPGRKEFVWDDRLLGFGAYRQQNGIVVFVYQYRLPMRPARRITIGRLGDVTPAQAREIAQEHAFQKSRGVDPVDKRRAEAREADASKSLVIKTYVADYIERRKIERKPLTLQHERILSRDVAGLMPDKRIDRLTSGDIDTFLKELALRSISARTWGLIYLKVILNDARKRGTIAKSPADAFDVPAQVVRERVLRQAEIQRLLEAFRDNGTTHGLVYECIMRTLKRKEEVAAMRWEEIDQATWLWTIPASRMKTKEIHVMDLPRQVVAILERLHPDPRKRRGFVFSFDGSKSIKVSTQDKANIDAHVQRRIDLADAEGIAMAEFEHWVPHDFRTTGVTIMADEPFNLPGDDLEFAIAHKVPRSKYNRAQRRAAVRRAVDAWNTHLDALMERPDAWPGGKDLAPLGRFEIKPMWQKLRSSWPQRKYDDARVKKAKEGKVK</sequence>
<dbReference type="InterPro" id="IPR002104">
    <property type="entry name" value="Integrase_catalytic"/>
</dbReference>
<evidence type="ECO:0000259" key="6">
    <source>
        <dbReference type="Pfam" id="PF00589"/>
    </source>
</evidence>
<dbReference type="GO" id="GO:0015074">
    <property type="term" value="P:DNA integration"/>
    <property type="evidence" value="ECO:0007669"/>
    <property type="project" value="UniProtKB-KW"/>
</dbReference>
<dbReference type="InterPro" id="IPR011010">
    <property type="entry name" value="DNA_brk_join_enz"/>
</dbReference>
<dbReference type="InterPro" id="IPR010998">
    <property type="entry name" value="Integrase_recombinase_N"/>
</dbReference>
<dbReference type="InterPro" id="IPR038488">
    <property type="entry name" value="Integrase_DNA-bd_sf"/>
</dbReference>
<dbReference type="InterPro" id="IPR013762">
    <property type="entry name" value="Integrase-like_cat_sf"/>
</dbReference>
<feature type="compositionally biased region" description="Basic and acidic residues" evidence="5">
    <location>
        <begin position="8"/>
        <end position="19"/>
    </location>
</feature>
<dbReference type="Pfam" id="PF00589">
    <property type="entry name" value="Phage_integrase"/>
    <property type="match status" value="1"/>
</dbReference>
<name>A0A147ITV0_9SPHN</name>
<feature type="region of interest" description="Disordered" evidence="5">
    <location>
        <begin position="1"/>
        <end position="26"/>
    </location>
</feature>
<keyword evidence="4" id="KW-0233">DNA recombination</keyword>
<evidence type="ECO:0000256" key="2">
    <source>
        <dbReference type="ARBA" id="ARBA00022908"/>
    </source>
</evidence>
<evidence type="ECO:0000313" key="9">
    <source>
        <dbReference type="Proteomes" id="UP000073923"/>
    </source>
</evidence>
<gene>
    <name evidence="8" type="ORF">NS355_08170</name>
</gene>
<accession>A0A147ITV0</accession>
<protein>
    <recommendedName>
        <fullName evidence="10">Tyr recombinase domain-containing protein</fullName>
    </recommendedName>
</protein>
<dbReference type="Gene3D" id="1.10.443.10">
    <property type="entry name" value="Intergrase catalytic core"/>
    <property type="match status" value="1"/>
</dbReference>
<dbReference type="OrthoDB" id="7615137at2"/>
<dbReference type="InterPro" id="IPR025166">
    <property type="entry name" value="Integrase_DNA_bind_dom"/>
</dbReference>
<keyword evidence="3" id="KW-0238">DNA-binding</keyword>
<proteinExistence type="inferred from homology"/>
<dbReference type="PATRIC" id="fig|172044.3.peg.1426"/>
<feature type="domain" description="Integrase DNA-binding" evidence="7">
    <location>
        <begin position="14"/>
        <end position="104"/>
    </location>
</feature>
<dbReference type="SUPFAM" id="SSF56349">
    <property type="entry name" value="DNA breaking-rejoining enzymes"/>
    <property type="match status" value="1"/>
</dbReference>
<evidence type="ECO:0000313" key="8">
    <source>
        <dbReference type="EMBL" id="KTT98888.1"/>
    </source>
</evidence>
<evidence type="ECO:0008006" key="10">
    <source>
        <dbReference type="Google" id="ProtNLM"/>
    </source>
</evidence>
<evidence type="ECO:0000256" key="4">
    <source>
        <dbReference type="ARBA" id="ARBA00023172"/>
    </source>
</evidence>
<dbReference type="Pfam" id="PF13356">
    <property type="entry name" value="Arm-DNA-bind_3"/>
    <property type="match status" value="1"/>
</dbReference>
<dbReference type="GO" id="GO:0003677">
    <property type="term" value="F:DNA binding"/>
    <property type="evidence" value="ECO:0007669"/>
    <property type="project" value="UniProtKB-KW"/>
</dbReference>
<dbReference type="PANTHER" id="PTHR30629:SF2">
    <property type="entry name" value="PROPHAGE INTEGRASE INTS-RELATED"/>
    <property type="match status" value="1"/>
</dbReference>
<keyword evidence="2" id="KW-0229">DNA integration</keyword>
<evidence type="ECO:0000256" key="3">
    <source>
        <dbReference type="ARBA" id="ARBA00023125"/>
    </source>
</evidence>
<reference evidence="8 9" key="1">
    <citation type="journal article" date="2016" name="Front. Microbiol.">
        <title>Genomic Resource of Rice Seed Associated Bacteria.</title>
        <authorList>
            <person name="Midha S."/>
            <person name="Bansal K."/>
            <person name="Sharma S."/>
            <person name="Kumar N."/>
            <person name="Patil P.P."/>
            <person name="Chaudhry V."/>
            <person name="Patil P.B."/>
        </authorList>
    </citation>
    <scope>NUCLEOTIDE SEQUENCE [LARGE SCALE GENOMIC DNA]</scope>
    <source>
        <strain evidence="8 9">NS355</strain>
    </source>
</reference>
<feature type="domain" description="Tyr recombinase" evidence="6">
    <location>
        <begin position="217"/>
        <end position="371"/>
    </location>
</feature>
<comment type="caution">
    <text evidence="8">The sequence shown here is derived from an EMBL/GenBank/DDBJ whole genome shotgun (WGS) entry which is preliminary data.</text>
</comment>
<evidence type="ECO:0000259" key="7">
    <source>
        <dbReference type="Pfam" id="PF13356"/>
    </source>
</evidence>
<evidence type="ECO:0000256" key="1">
    <source>
        <dbReference type="ARBA" id="ARBA00008857"/>
    </source>
</evidence>
<dbReference type="Gene3D" id="1.10.150.130">
    <property type="match status" value="1"/>
</dbReference>
<comment type="similarity">
    <text evidence="1">Belongs to the 'phage' integrase family.</text>
</comment>
<dbReference type="Gene3D" id="3.30.160.390">
    <property type="entry name" value="Integrase, DNA-binding domain"/>
    <property type="match status" value="1"/>
</dbReference>
<dbReference type="AlphaFoldDB" id="A0A147ITV0"/>
<dbReference type="PANTHER" id="PTHR30629">
    <property type="entry name" value="PROPHAGE INTEGRASE"/>
    <property type="match status" value="1"/>
</dbReference>
<evidence type="ECO:0000256" key="5">
    <source>
        <dbReference type="SAM" id="MobiDB-lite"/>
    </source>
</evidence>
<dbReference type="EMBL" id="LDTF01000036">
    <property type="protein sequence ID" value="KTT98888.1"/>
    <property type="molecule type" value="Genomic_DNA"/>
</dbReference>